<dbReference type="EMBL" id="JBGNUJ010000010">
    <property type="protein sequence ID" value="KAL3955346.1"/>
    <property type="molecule type" value="Genomic_DNA"/>
</dbReference>
<comment type="caution">
    <text evidence="1">The sequence shown here is derived from an EMBL/GenBank/DDBJ whole genome shotgun (WGS) entry which is preliminary data.</text>
</comment>
<name>A0ACC4DIT9_PURLI</name>
<sequence>MWAWVHGVMGRELHLATFMDRVGTRHHPHIQPVRERGCSVAAVVNVEFRRAGLNAMRLVPCDTLHTLTVSFLIYARKDWQTDACASMSFSPGMPMGYRFTRLDGALAADLN</sequence>
<protein>
    <submittedName>
        <fullName evidence="1">Uncharacterized protein</fullName>
    </submittedName>
</protein>
<evidence type="ECO:0000313" key="2">
    <source>
        <dbReference type="Proteomes" id="UP001638806"/>
    </source>
</evidence>
<keyword evidence="2" id="KW-1185">Reference proteome</keyword>
<evidence type="ECO:0000313" key="1">
    <source>
        <dbReference type="EMBL" id="KAL3955346.1"/>
    </source>
</evidence>
<gene>
    <name evidence="1" type="ORF">ACCO45_010909</name>
</gene>
<dbReference type="Proteomes" id="UP001638806">
    <property type="component" value="Unassembled WGS sequence"/>
</dbReference>
<organism evidence="1 2">
    <name type="scientific">Purpureocillium lilacinum</name>
    <name type="common">Paecilomyces lilacinus</name>
    <dbReference type="NCBI Taxonomy" id="33203"/>
    <lineage>
        <taxon>Eukaryota</taxon>
        <taxon>Fungi</taxon>
        <taxon>Dikarya</taxon>
        <taxon>Ascomycota</taxon>
        <taxon>Pezizomycotina</taxon>
        <taxon>Sordariomycetes</taxon>
        <taxon>Hypocreomycetidae</taxon>
        <taxon>Hypocreales</taxon>
        <taxon>Ophiocordycipitaceae</taxon>
        <taxon>Purpureocillium</taxon>
    </lineage>
</organism>
<accession>A0ACC4DIT9</accession>
<proteinExistence type="predicted"/>
<reference evidence="1" key="1">
    <citation type="submission" date="2024-12" db="EMBL/GenBank/DDBJ databases">
        <title>Comparative genomics and development of molecular markers within Purpureocillium lilacinum and among Purpureocillium species.</title>
        <authorList>
            <person name="Yeh Z.-Y."/>
            <person name="Ni N.-T."/>
            <person name="Lo P.-H."/>
            <person name="Mushyakhwo K."/>
            <person name="Lin C.-F."/>
            <person name="Nai Y.-S."/>
        </authorList>
    </citation>
    <scope>NUCLEOTIDE SEQUENCE</scope>
    <source>
        <strain evidence="1">NCHU-NPUST-175</strain>
    </source>
</reference>